<dbReference type="GO" id="GO:0046677">
    <property type="term" value="P:response to antibiotic"/>
    <property type="evidence" value="ECO:0007669"/>
    <property type="project" value="UniProtKB-KW"/>
</dbReference>
<accession>A0A2A2MEP7</accession>
<feature type="transmembrane region" description="Helical" evidence="14">
    <location>
        <begin position="268"/>
        <end position="288"/>
    </location>
</feature>
<dbReference type="InterPro" id="IPR038665">
    <property type="entry name" value="Voltage-dep_anion_channel_sf"/>
</dbReference>
<keyword evidence="11" id="KW-0046">Antibiotic resistance</keyword>
<keyword evidence="10 14" id="KW-0472">Membrane</keyword>
<reference evidence="15 16" key="1">
    <citation type="submission" date="2017-08" db="EMBL/GenBank/DDBJ databases">
        <title>Draft Genome Sequence of Hafnia alvei CITHA-6 Isolated from Raw Bovine Milk.</title>
        <authorList>
            <person name="Culligan E.P."/>
            <person name="Mcsweeney A."/>
            <person name="O'Doherty C."/>
            <person name="Gleeson E."/>
            <person name="O'Riordan D."/>
            <person name="Sleator R.D."/>
        </authorList>
    </citation>
    <scope>NUCLEOTIDE SEQUENCE [LARGE SCALE GENOMIC DNA]</scope>
    <source>
        <strain evidence="15 16">CITHA-6</strain>
    </source>
</reference>
<feature type="transmembrane region" description="Helical" evidence="14">
    <location>
        <begin position="294"/>
        <end position="322"/>
    </location>
</feature>
<dbReference type="InterPro" id="IPR004695">
    <property type="entry name" value="SLAC1/Mae1/Ssu1/TehA"/>
</dbReference>
<evidence type="ECO:0000256" key="11">
    <source>
        <dbReference type="ARBA" id="ARBA00023251"/>
    </source>
</evidence>
<evidence type="ECO:0000256" key="5">
    <source>
        <dbReference type="ARBA" id="ARBA00022519"/>
    </source>
</evidence>
<comment type="subunit">
    <text evidence="13">Homotrimer. Each subunit forms a channel.</text>
</comment>
<keyword evidence="5" id="KW-0997">Cell inner membrane</keyword>
<evidence type="ECO:0000256" key="8">
    <source>
        <dbReference type="ARBA" id="ARBA00022989"/>
    </source>
</evidence>
<dbReference type="GeneID" id="69638998"/>
<dbReference type="PANTHER" id="PTHR37955:SF1">
    <property type="entry name" value="DEP DOMAIN-CONTAINING PROTEIN"/>
    <property type="match status" value="1"/>
</dbReference>
<comment type="similarity">
    <text evidence="2">Belongs to the tellurite-resistance/dicarboxylate transporter (TDT) family.</text>
</comment>
<evidence type="ECO:0000313" key="16">
    <source>
        <dbReference type="Proteomes" id="UP000218796"/>
    </source>
</evidence>
<comment type="subcellular location">
    <subcellularLocation>
        <location evidence="1">Cell inner membrane</location>
        <topology evidence="1">Multi-pass membrane protein</topology>
    </subcellularLocation>
</comment>
<keyword evidence="3" id="KW-0813">Transport</keyword>
<evidence type="ECO:0000256" key="13">
    <source>
        <dbReference type="ARBA" id="ARBA00064702"/>
    </source>
</evidence>
<keyword evidence="16" id="KW-1185">Reference proteome</keyword>
<protein>
    <submittedName>
        <fullName evidence="15">Dicarboxylate transporter/tellurite-resistance protein TehA</fullName>
    </submittedName>
</protein>
<evidence type="ECO:0000256" key="2">
    <source>
        <dbReference type="ARBA" id="ARBA00008566"/>
    </source>
</evidence>
<keyword evidence="8 14" id="KW-1133">Transmembrane helix</keyword>
<dbReference type="GO" id="GO:0046690">
    <property type="term" value="P:response to tellurium ion"/>
    <property type="evidence" value="ECO:0007669"/>
    <property type="project" value="UniProtKB-KW"/>
</dbReference>
<dbReference type="GO" id="GO:0046583">
    <property type="term" value="F:monoatomic cation efflux transmembrane transporter activity"/>
    <property type="evidence" value="ECO:0007669"/>
    <property type="project" value="TreeGrafter"/>
</dbReference>
<dbReference type="EMBL" id="NQMS01000002">
    <property type="protein sequence ID" value="PAV97453.1"/>
    <property type="molecule type" value="Genomic_DNA"/>
</dbReference>
<feature type="transmembrane region" description="Helical" evidence="14">
    <location>
        <begin position="162"/>
        <end position="191"/>
    </location>
</feature>
<dbReference type="InterPro" id="IPR052951">
    <property type="entry name" value="Tellurite_res_ion_channel"/>
</dbReference>
<dbReference type="PANTHER" id="PTHR37955">
    <property type="entry name" value="TELLURITE RESISTANCE PROTEIN TEHA"/>
    <property type="match status" value="1"/>
</dbReference>
<evidence type="ECO:0000256" key="7">
    <source>
        <dbReference type="ARBA" id="ARBA00022692"/>
    </source>
</evidence>
<evidence type="ECO:0000256" key="1">
    <source>
        <dbReference type="ARBA" id="ARBA00004429"/>
    </source>
</evidence>
<feature type="transmembrane region" description="Helical" evidence="14">
    <location>
        <begin position="115"/>
        <end position="134"/>
    </location>
</feature>
<proteinExistence type="inferred from homology"/>
<sequence>MNSSLHPSTLERAPQVINIPAGYFGMVLGIIGMGFAWRYASTIWPVSPFIGEGLVAVATLIWLSLAFAFVYRLLRYPSLVVAEMRHPLTGSFVSLFPATTMLVSIGLAAYSQTRLLADILFFVGACVQLCYAAWQSAGLWRGEHPAEATTPGLYLPTVANNFISAMACGALGFHDLGIMFFGAGVFSWLSLEPAILHRMRSHGEMAKPVRTSLGIQLAPALVACSAYLSVNGGHTDFVAKMLFGYGLLQLIFMFRLMPWYLKQPFNASFWSFSFGISALATTALHLSVGEQDGLFSALAVPMFIFTNGVIALLMIKTLILLLQGRLIPRSERPCCKLGE</sequence>
<evidence type="ECO:0000256" key="14">
    <source>
        <dbReference type="SAM" id="Phobius"/>
    </source>
</evidence>
<dbReference type="FunFam" id="1.50.10.150:FF:000002">
    <property type="entry name" value="Tellurite resistance protein TehA"/>
    <property type="match status" value="1"/>
</dbReference>
<dbReference type="AlphaFoldDB" id="A0A2A2MEP7"/>
<dbReference type="NCBIfam" id="TIGR00816">
    <property type="entry name" value="tdt"/>
    <property type="match status" value="1"/>
</dbReference>
<feature type="transmembrane region" description="Helical" evidence="14">
    <location>
        <begin position="49"/>
        <end position="71"/>
    </location>
</feature>
<organism evidence="15 16">
    <name type="scientific">Hafnia paralvei</name>
    <dbReference type="NCBI Taxonomy" id="546367"/>
    <lineage>
        <taxon>Bacteria</taxon>
        <taxon>Pseudomonadati</taxon>
        <taxon>Pseudomonadota</taxon>
        <taxon>Gammaproteobacteria</taxon>
        <taxon>Enterobacterales</taxon>
        <taxon>Hafniaceae</taxon>
        <taxon>Hafnia</taxon>
    </lineage>
</organism>
<evidence type="ECO:0000256" key="9">
    <source>
        <dbReference type="ARBA" id="ARBA00023065"/>
    </source>
</evidence>
<evidence type="ECO:0000256" key="3">
    <source>
        <dbReference type="ARBA" id="ARBA00022448"/>
    </source>
</evidence>
<evidence type="ECO:0000256" key="10">
    <source>
        <dbReference type="ARBA" id="ARBA00023136"/>
    </source>
</evidence>
<dbReference type="InterPro" id="IPR011552">
    <property type="entry name" value="TehA/Mae1"/>
</dbReference>
<name>A0A2A2MEP7_9GAMM</name>
<feature type="transmembrane region" description="Helical" evidence="14">
    <location>
        <begin position="20"/>
        <end position="37"/>
    </location>
</feature>
<dbReference type="GO" id="GO:0042802">
    <property type="term" value="F:identical protein binding"/>
    <property type="evidence" value="ECO:0007669"/>
    <property type="project" value="UniProtKB-ARBA"/>
</dbReference>
<keyword evidence="6" id="KW-0778">Tellurium resistance</keyword>
<evidence type="ECO:0000313" key="15">
    <source>
        <dbReference type="EMBL" id="PAV97453.1"/>
    </source>
</evidence>
<keyword evidence="12" id="KW-0407">Ion channel</keyword>
<evidence type="ECO:0000256" key="6">
    <source>
        <dbReference type="ARBA" id="ARBA00022686"/>
    </source>
</evidence>
<dbReference type="RefSeq" id="WP_008813765.1">
    <property type="nucleotide sequence ID" value="NZ_CAUEKQ010000014.1"/>
</dbReference>
<feature type="transmembrane region" description="Helical" evidence="14">
    <location>
        <begin position="242"/>
        <end position="261"/>
    </location>
</feature>
<evidence type="ECO:0000256" key="4">
    <source>
        <dbReference type="ARBA" id="ARBA00022475"/>
    </source>
</evidence>
<gene>
    <name evidence="15" type="ORF">CJD50_07325</name>
</gene>
<keyword evidence="7 14" id="KW-0812">Transmembrane</keyword>
<feature type="transmembrane region" description="Helical" evidence="14">
    <location>
        <begin position="212"/>
        <end position="230"/>
    </location>
</feature>
<dbReference type="InterPro" id="IPR039264">
    <property type="entry name" value="TehA"/>
</dbReference>
<dbReference type="NCBIfam" id="NF008032">
    <property type="entry name" value="PRK10764.1"/>
    <property type="match status" value="1"/>
</dbReference>
<feature type="transmembrane region" description="Helical" evidence="14">
    <location>
        <begin position="91"/>
        <end position="110"/>
    </location>
</feature>
<keyword evidence="9" id="KW-0406">Ion transport</keyword>
<keyword evidence="4" id="KW-1003">Cell membrane</keyword>
<evidence type="ECO:0000256" key="12">
    <source>
        <dbReference type="ARBA" id="ARBA00023303"/>
    </source>
</evidence>
<dbReference type="CDD" id="cd09324">
    <property type="entry name" value="TDT_TehA"/>
    <property type="match status" value="1"/>
</dbReference>
<dbReference type="GO" id="GO:0005886">
    <property type="term" value="C:plasma membrane"/>
    <property type="evidence" value="ECO:0007669"/>
    <property type="project" value="UniProtKB-SubCell"/>
</dbReference>
<comment type="caution">
    <text evidence="15">The sequence shown here is derived from an EMBL/GenBank/DDBJ whole genome shotgun (WGS) entry which is preliminary data.</text>
</comment>
<dbReference type="Gene3D" id="1.50.10.150">
    <property type="entry name" value="Voltage-dependent anion channel"/>
    <property type="match status" value="1"/>
</dbReference>
<dbReference type="Pfam" id="PF03595">
    <property type="entry name" value="SLAC1"/>
    <property type="match status" value="1"/>
</dbReference>
<dbReference type="Proteomes" id="UP000218796">
    <property type="component" value="Unassembled WGS sequence"/>
</dbReference>
<dbReference type="KEGG" id="hpar:AL518_13325"/>
<dbReference type="OrthoDB" id="309023at2"/>